<reference evidence="3 4" key="1">
    <citation type="submission" date="2018-08" db="EMBL/GenBank/DDBJ databases">
        <title>Genome and evolution of the arbuscular mycorrhizal fungus Diversispora epigaea (formerly Glomus versiforme) and its bacterial endosymbionts.</title>
        <authorList>
            <person name="Sun X."/>
            <person name="Fei Z."/>
            <person name="Harrison M."/>
        </authorList>
    </citation>
    <scope>NUCLEOTIDE SEQUENCE [LARGE SCALE GENOMIC DNA]</scope>
    <source>
        <strain evidence="3 4">IT104</strain>
    </source>
</reference>
<evidence type="ECO:0000313" key="4">
    <source>
        <dbReference type="Proteomes" id="UP000266861"/>
    </source>
</evidence>
<dbReference type="OrthoDB" id="2413960at2759"/>
<name>A0A397IXH5_9GLOM</name>
<comment type="caution">
    <text evidence="3">The sequence shown here is derived from an EMBL/GenBank/DDBJ whole genome shotgun (WGS) entry which is preliminary data.</text>
</comment>
<sequence length="72" mass="8407">MKEYTSKTCGCFGHIHQKLGGSKVFRCPSCPVELDRDINDARPCNMPTKIEAWHNVILLFILFYIKFQKFQI</sequence>
<protein>
    <recommendedName>
        <fullName evidence="2">Cas12f1-like TNB domain-containing protein</fullName>
    </recommendedName>
</protein>
<keyword evidence="1" id="KW-0238">DNA-binding</keyword>
<dbReference type="EMBL" id="PQFF01000170">
    <property type="protein sequence ID" value="RHZ77360.1"/>
    <property type="molecule type" value="Genomic_DNA"/>
</dbReference>
<proteinExistence type="predicted"/>
<feature type="domain" description="Cas12f1-like TNB" evidence="2">
    <location>
        <begin position="3"/>
        <end position="42"/>
    </location>
</feature>
<dbReference type="Pfam" id="PF07282">
    <property type="entry name" value="Cas12f1-like_TNB"/>
    <property type="match status" value="1"/>
</dbReference>
<dbReference type="GO" id="GO:0003677">
    <property type="term" value="F:DNA binding"/>
    <property type="evidence" value="ECO:0007669"/>
    <property type="project" value="UniProtKB-KW"/>
</dbReference>
<accession>A0A397IXH5</accession>
<gene>
    <name evidence="3" type="ORF">Glove_180g15</name>
</gene>
<dbReference type="InterPro" id="IPR010095">
    <property type="entry name" value="Cas12f1-like_TNB"/>
</dbReference>
<evidence type="ECO:0000256" key="1">
    <source>
        <dbReference type="ARBA" id="ARBA00023125"/>
    </source>
</evidence>
<evidence type="ECO:0000313" key="3">
    <source>
        <dbReference type="EMBL" id="RHZ77360.1"/>
    </source>
</evidence>
<organism evidence="3 4">
    <name type="scientific">Diversispora epigaea</name>
    <dbReference type="NCBI Taxonomy" id="1348612"/>
    <lineage>
        <taxon>Eukaryota</taxon>
        <taxon>Fungi</taxon>
        <taxon>Fungi incertae sedis</taxon>
        <taxon>Mucoromycota</taxon>
        <taxon>Glomeromycotina</taxon>
        <taxon>Glomeromycetes</taxon>
        <taxon>Diversisporales</taxon>
        <taxon>Diversisporaceae</taxon>
        <taxon>Diversispora</taxon>
    </lineage>
</organism>
<evidence type="ECO:0000259" key="2">
    <source>
        <dbReference type="Pfam" id="PF07282"/>
    </source>
</evidence>
<keyword evidence="4" id="KW-1185">Reference proteome</keyword>
<dbReference type="AlphaFoldDB" id="A0A397IXH5"/>
<dbReference type="Proteomes" id="UP000266861">
    <property type="component" value="Unassembled WGS sequence"/>
</dbReference>